<dbReference type="Proteomes" id="UP000185839">
    <property type="component" value="Unassembled WGS sequence"/>
</dbReference>
<protein>
    <recommendedName>
        <fullName evidence="4">Peptidyl-prolyl cis-trans isomerase</fullName>
        <ecNumber evidence="4">5.2.1.8</ecNumber>
    </recommendedName>
</protein>
<dbReference type="AlphaFoldDB" id="A0A1N7N0S3"/>
<dbReference type="GO" id="GO:0003755">
    <property type="term" value="F:peptidyl-prolyl cis-trans isomerase activity"/>
    <property type="evidence" value="ECO:0007669"/>
    <property type="project" value="UniProtKB-UniRule"/>
</dbReference>
<comment type="similarity">
    <text evidence="4">Belongs to the FKBP-type PPIase family.</text>
</comment>
<dbReference type="RefSeq" id="WP_076387712.1">
    <property type="nucleotide sequence ID" value="NZ_FTOI01000011.1"/>
</dbReference>
<evidence type="ECO:0000256" key="2">
    <source>
        <dbReference type="ARBA" id="ARBA00023110"/>
    </source>
</evidence>
<name>A0A1N7N0S3_9FLAO</name>
<organism evidence="6 7">
    <name type="scientific">Kaistella chaponensis</name>
    <dbReference type="NCBI Taxonomy" id="713588"/>
    <lineage>
        <taxon>Bacteria</taxon>
        <taxon>Pseudomonadati</taxon>
        <taxon>Bacteroidota</taxon>
        <taxon>Flavobacteriia</taxon>
        <taxon>Flavobacteriales</taxon>
        <taxon>Weeksellaceae</taxon>
        <taxon>Chryseobacterium group</taxon>
        <taxon>Kaistella</taxon>
    </lineage>
</organism>
<evidence type="ECO:0000313" key="6">
    <source>
        <dbReference type="EMBL" id="SIS91925.1"/>
    </source>
</evidence>
<evidence type="ECO:0000256" key="1">
    <source>
        <dbReference type="ARBA" id="ARBA00000971"/>
    </source>
</evidence>
<feature type="domain" description="PPIase FKBP-type" evidence="5">
    <location>
        <begin position="86"/>
        <end position="169"/>
    </location>
</feature>
<dbReference type="OrthoDB" id="1093155at2"/>
<keyword evidence="2 3" id="KW-0697">Rotamase</keyword>
<sequence>MKKIIVISSLLLLSCAQNTQTHPPVGGFLSEKDMSTSKNRAKSLNVTERIQIQDWIRSQNQKFYPMSLNYWVNIENLQKNPRKIDGDIISYKYDIFDFDQVKLLDNSKERKNVQFGRFEELKAVEDALRYLQKNQEATLLVPSVLAFGTYGDSKKISNDMPLIIKIKVL</sequence>
<dbReference type="PROSITE" id="PS51257">
    <property type="entry name" value="PROKAR_LIPOPROTEIN"/>
    <property type="match status" value="1"/>
</dbReference>
<dbReference type="EMBL" id="FTOI01000011">
    <property type="protein sequence ID" value="SIS91925.1"/>
    <property type="molecule type" value="Genomic_DNA"/>
</dbReference>
<evidence type="ECO:0000256" key="4">
    <source>
        <dbReference type="RuleBase" id="RU003915"/>
    </source>
</evidence>
<gene>
    <name evidence="6" type="ORF">SAMN05421789_11132</name>
</gene>
<keyword evidence="3 4" id="KW-0413">Isomerase</keyword>
<evidence type="ECO:0000256" key="3">
    <source>
        <dbReference type="PROSITE-ProRule" id="PRU00277"/>
    </source>
</evidence>
<dbReference type="SUPFAM" id="SSF54534">
    <property type="entry name" value="FKBP-like"/>
    <property type="match status" value="1"/>
</dbReference>
<comment type="catalytic activity">
    <reaction evidence="1 3 4">
        <text>[protein]-peptidylproline (omega=180) = [protein]-peptidylproline (omega=0)</text>
        <dbReference type="Rhea" id="RHEA:16237"/>
        <dbReference type="Rhea" id="RHEA-COMP:10747"/>
        <dbReference type="Rhea" id="RHEA-COMP:10748"/>
        <dbReference type="ChEBI" id="CHEBI:83833"/>
        <dbReference type="ChEBI" id="CHEBI:83834"/>
        <dbReference type="EC" id="5.2.1.8"/>
    </reaction>
</comment>
<evidence type="ECO:0000259" key="5">
    <source>
        <dbReference type="PROSITE" id="PS50059"/>
    </source>
</evidence>
<dbReference type="EC" id="5.2.1.8" evidence="4"/>
<accession>A0A1N7N0S3</accession>
<dbReference type="InterPro" id="IPR046357">
    <property type="entry name" value="PPIase_dom_sf"/>
</dbReference>
<proteinExistence type="inferred from homology"/>
<keyword evidence="7" id="KW-1185">Reference proteome</keyword>
<evidence type="ECO:0000313" key="7">
    <source>
        <dbReference type="Proteomes" id="UP000185839"/>
    </source>
</evidence>
<dbReference type="InterPro" id="IPR001179">
    <property type="entry name" value="PPIase_FKBP_dom"/>
</dbReference>
<dbReference type="Gene3D" id="3.10.50.40">
    <property type="match status" value="1"/>
</dbReference>
<dbReference type="STRING" id="713588.SAMN05421789_11132"/>
<dbReference type="Pfam" id="PF00254">
    <property type="entry name" value="FKBP_C"/>
    <property type="match status" value="1"/>
</dbReference>
<dbReference type="PROSITE" id="PS50059">
    <property type="entry name" value="FKBP_PPIASE"/>
    <property type="match status" value="1"/>
</dbReference>
<reference evidence="7" key="1">
    <citation type="submission" date="2017-01" db="EMBL/GenBank/DDBJ databases">
        <authorList>
            <person name="Varghese N."/>
            <person name="Submissions S."/>
        </authorList>
    </citation>
    <scope>NUCLEOTIDE SEQUENCE [LARGE SCALE GENOMIC DNA]</scope>
    <source>
        <strain evidence="7">DSM 23145</strain>
    </source>
</reference>